<accession>A0A6G4HRQ0</accession>
<comment type="caution">
    <text evidence="8">The sequence shown here is derived from an EMBL/GenBank/DDBJ whole genome shotgun (WGS) entry which is preliminary data.</text>
</comment>
<dbReference type="GO" id="GO:0140664">
    <property type="term" value="F:ATP-dependent DNA damage sensor activity"/>
    <property type="evidence" value="ECO:0007669"/>
    <property type="project" value="InterPro"/>
</dbReference>
<keyword evidence="3" id="KW-0547">Nucleotide-binding</keyword>
<evidence type="ECO:0000256" key="2">
    <source>
        <dbReference type="ARBA" id="ARBA00022730"/>
    </source>
</evidence>
<dbReference type="GO" id="GO:0006298">
    <property type="term" value="P:mismatch repair"/>
    <property type="evidence" value="ECO:0007669"/>
    <property type="project" value="InterPro"/>
</dbReference>
<keyword evidence="7" id="KW-0238">DNA-binding</keyword>
<organism evidence="8">
    <name type="scientific">Clostridium botulinum</name>
    <dbReference type="NCBI Taxonomy" id="1491"/>
    <lineage>
        <taxon>Bacteria</taxon>
        <taxon>Bacillati</taxon>
        <taxon>Bacillota</taxon>
        <taxon>Clostridia</taxon>
        <taxon>Eubacteriales</taxon>
        <taxon>Clostridiaceae</taxon>
        <taxon>Clostridium</taxon>
    </lineage>
</organism>
<dbReference type="InterPro" id="IPR027417">
    <property type="entry name" value="P-loop_NTPase"/>
</dbReference>
<evidence type="ECO:0000256" key="4">
    <source>
        <dbReference type="ARBA" id="ARBA00022801"/>
    </source>
</evidence>
<dbReference type="PIRSF" id="PIRSF005814">
    <property type="entry name" value="MutS_YshD"/>
    <property type="match status" value="1"/>
</dbReference>
<dbReference type="InterPro" id="IPR007696">
    <property type="entry name" value="DNA_mismatch_repair_MutS_core"/>
</dbReference>
<dbReference type="RefSeq" id="WP_085296053.1">
    <property type="nucleotide sequence ID" value="NZ_JACBCU010000001.1"/>
</dbReference>
<dbReference type="PANTHER" id="PTHR48466">
    <property type="entry name" value="OS10G0509000 PROTEIN-RELATED"/>
    <property type="match status" value="1"/>
</dbReference>
<dbReference type="NCBIfam" id="TIGR01069">
    <property type="entry name" value="mutS2"/>
    <property type="match status" value="1"/>
</dbReference>
<dbReference type="SMART" id="SM00534">
    <property type="entry name" value="MUTSac"/>
    <property type="match status" value="1"/>
</dbReference>
<sequence>MNKETLEKLHYYELKEMIKEYCVSGLGKRLIDKLEPSSNIKIVNQRLDETSEGRRLLDVSYNIPLEGIFNVLPLIEKVEKGASLEPTDLTMMSNFLRGCRKVKLFIKDKEGYAPTLSAYGENICDLSYIEEEINRSIRGSVVDSNASKELKKIRRNIDICESRIKEKLDKFLRNSANKEYIQEFFVSQRDGKHTIAIKVAHKNKVQGTIVETSSKGTTVFMEPNVISKHTSELAVLKAEESVEEYKILATLTEMLFERIKDLKMNVDVISEYDMIWAKAKYSKVINGIKPKLNDYGYIKIIKGKYPLIKDSIPLDFEIGKDYRGLIITGPNAGGKTIVLKTIGLLTLAIQSGFHIEAEEGTELSVFKKLFVDIGDNQSVENALSTFSSHVKNLAEIIRESTKSTLLLFDEIGSGTEPNEGSALAIAILEELYHKGSITISTTHYGEIKNFSKEHPDFENAAMEFEKETLEPLYKLSIGKVGDSNALYISKKMGLYDSIIDRARKYMDTKSYNYNLIEDSKIIKNKELQAEEDFYEYSVGDKVILLENNESAIVYKERDRLNNVTILYNKEFIDVNYKRIKLELKASELYPEGYDLNQLFISHKERKLEKDIKRGSKKALKRIKKETLKRSK</sequence>
<dbReference type="GO" id="GO:0019843">
    <property type="term" value="F:rRNA binding"/>
    <property type="evidence" value="ECO:0007669"/>
    <property type="project" value="UniProtKB-KW"/>
</dbReference>
<keyword evidence="8" id="KW-0255">Endonuclease</keyword>
<dbReference type="Pfam" id="PF00488">
    <property type="entry name" value="MutS_V"/>
    <property type="match status" value="1"/>
</dbReference>
<keyword evidence="6" id="KW-0694">RNA-binding</keyword>
<dbReference type="SUPFAM" id="SSF48334">
    <property type="entry name" value="DNA repair protein MutS, domain III"/>
    <property type="match status" value="1"/>
</dbReference>
<dbReference type="GO" id="GO:0005524">
    <property type="term" value="F:ATP binding"/>
    <property type="evidence" value="ECO:0007669"/>
    <property type="project" value="UniProtKB-KW"/>
</dbReference>
<evidence type="ECO:0000256" key="6">
    <source>
        <dbReference type="ARBA" id="ARBA00022884"/>
    </source>
</evidence>
<reference evidence="8" key="1">
    <citation type="submission" date="2019-04" db="EMBL/GenBank/DDBJ databases">
        <title>Genome sequencing of Clostridium botulinum Groups I-IV and Clostridium butyricum.</title>
        <authorList>
            <person name="Brunt J."/>
            <person name="Van Vliet A.H.M."/>
            <person name="Stringer S.C."/>
            <person name="Carter A.T."/>
            <person name="Peck M.W."/>
        </authorList>
    </citation>
    <scope>NUCLEOTIDE SEQUENCE</scope>
    <source>
        <strain evidence="8">751/1</strain>
    </source>
</reference>
<dbReference type="GO" id="GO:0045910">
    <property type="term" value="P:negative regulation of DNA recombination"/>
    <property type="evidence" value="ECO:0007669"/>
    <property type="project" value="InterPro"/>
</dbReference>
<dbReference type="InterPro" id="IPR005747">
    <property type="entry name" value="MutS2"/>
</dbReference>
<dbReference type="Gene3D" id="3.40.50.300">
    <property type="entry name" value="P-loop containing nucleotide triphosphate hydrolases"/>
    <property type="match status" value="1"/>
</dbReference>
<evidence type="ECO:0000256" key="7">
    <source>
        <dbReference type="ARBA" id="ARBA00023125"/>
    </source>
</evidence>
<dbReference type="GO" id="GO:0030983">
    <property type="term" value="F:mismatched DNA binding"/>
    <property type="evidence" value="ECO:0007669"/>
    <property type="project" value="InterPro"/>
</dbReference>
<dbReference type="GO" id="GO:0004519">
    <property type="term" value="F:endonuclease activity"/>
    <property type="evidence" value="ECO:0007669"/>
    <property type="project" value="UniProtKB-KW"/>
</dbReference>
<dbReference type="GO" id="GO:0016887">
    <property type="term" value="F:ATP hydrolysis activity"/>
    <property type="evidence" value="ECO:0007669"/>
    <property type="project" value="InterPro"/>
</dbReference>
<dbReference type="PROSITE" id="PS00486">
    <property type="entry name" value="DNA_MISMATCH_REPAIR_2"/>
    <property type="match status" value="1"/>
</dbReference>
<proteinExistence type="predicted"/>
<dbReference type="InterPro" id="IPR000432">
    <property type="entry name" value="DNA_mismatch_repair_MutS_C"/>
</dbReference>
<dbReference type="EMBL" id="SXEU01000002">
    <property type="protein sequence ID" value="NFV15912.1"/>
    <property type="molecule type" value="Genomic_DNA"/>
</dbReference>
<evidence type="ECO:0000256" key="5">
    <source>
        <dbReference type="ARBA" id="ARBA00022840"/>
    </source>
</evidence>
<evidence type="ECO:0000256" key="1">
    <source>
        <dbReference type="ARBA" id="ARBA00022722"/>
    </source>
</evidence>
<dbReference type="SMART" id="SM00533">
    <property type="entry name" value="MUTSd"/>
    <property type="match status" value="1"/>
</dbReference>
<dbReference type="AlphaFoldDB" id="A0A6G4HRQ0"/>
<protein>
    <submittedName>
        <fullName evidence="8">Endonuclease MutS2</fullName>
    </submittedName>
</protein>
<name>A0A6G4HRQ0_CLOBO</name>
<dbReference type="InterPro" id="IPR045076">
    <property type="entry name" value="MutS"/>
</dbReference>
<dbReference type="Gene3D" id="1.10.1420.10">
    <property type="match status" value="2"/>
</dbReference>
<dbReference type="PANTHER" id="PTHR48466:SF2">
    <property type="entry name" value="OS10G0509000 PROTEIN"/>
    <property type="match status" value="1"/>
</dbReference>
<keyword evidence="1" id="KW-0540">Nuclease</keyword>
<dbReference type="SUPFAM" id="SSF52540">
    <property type="entry name" value="P-loop containing nucleoside triphosphate hydrolases"/>
    <property type="match status" value="1"/>
</dbReference>
<dbReference type="FunFam" id="3.40.50.300:FF:000830">
    <property type="entry name" value="Endonuclease MutS2"/>
    <property type="match status" value="1"/>
</dbReference>
<keyword evidence="4" id="KW-0378">Hydrolase</keyword>
<keyword evidence="2" id="KW-0699">rRNA-binding</keyword>
<gene>
    <name evidence="8" type="ORF">FDG29_07025</name>
</gene>
<evidence type="ECO:0000256" key="3">
    <source>
        <dbReference type="ARBA" id="ARBA00022741"/>
    </source>
</evidence>
<evidence type="ECO:0000313" key="8">
    <source>
        <dbReference type="EMBL" id="NFV15912.1"/>
    </source>
</evidence>
<keyword evidence="5" id="KW-0067">ATP-binding</keyword>
<dbReference type="InterPro" id="IPR036187">
    <property type="entry name" value="DNA_mismatch_repair_MutS_sf"/>
</dbReference>